<dbReference type="RefSeq" id="WP_133356394.1">
    <property type="nucleotide sequence ID" value="NZ_SMZJ02000005.1"/>
</dbReference>
<reference evidence="1 2" key="1">
    <citation type="submission" date="2019-03" db="EMBL/GenBank/DDBJ databases">
        <authorList>
            <person name="Zhong Y.L."/>
        </authorList>
    </citation>
    <scope>NUCLEOTIDE SEQUENCE [LARGE SCALE GENOMIC DNA]</scope>
    <source>
        <strain evidence="1 2">W255</strain>
    </source>
</reference>
<dbReference type="Proteomes" id="UP000295814">
    <property type="component" value="Unassembled WGS sequence"/>
</dbReference>
<gene>
    <name evidence="1" type="ORF">E1J38_009920</name>
</gene>
<dbReference type="EMBL" id="SMZJ02000005">
    <property type="protein sequence ID" value="TWO32134.1"/>
    <property type="molecule type" value="Genomic_DNA"/>
</dbReference>
<protein>
    <recommendedName>
        <fullName evidence="3">Bulb-type lectin domain-containing protein</fullName>
    </recommendedName>
</protein>
<comment type="caution">
    <text evidence="1">The sequence shown here is derived from an EMBL/GenBank/DDBJ whole genome shotgun (WGS) entry which is preliminary data.</text>
</comment>
<proteinExistence type="predicted"/>
<reference evidence="1 2" key="2">
    <citation type="submission" date="2019-07" db="EMBL/GenBank/DDBJ databases">
        <title>Seonamhaeicola sp. W255 draft genome.</title>
        <authorList>
            <person name="Zhang X.-Y."/>
            <person name="Zhang R."/>
            <person name="Zhong Y.-L."/>
            <person name="Du Z.-J."/>
        </authorList>
    </citation>
    <scope>NUCLEOTIDE SEQUENCE [LARGE SCALE GENOMIC DNA]</scope>
    <source>
        <strain evidence="1 2">W255</strain>
    </source>
</reference>
<name>A0A562YCG7_9FLAO</name>
<dbReference type="PANTHER" id="PTHR42754">
    <property type="entry name" value="ENDOGLUCANASE"/>
    <property type="match status" value="1"/>
</dbReference>
<organism evidence="1 2">
    <name type="scientific">Seonamhaeicola sediminis</name>
    <dbReference type="NCBI Taxonomy" id="2528206"/>
    <lineage>
        <taxon>Bacteria</taxon>
        <taxon>Pseudomonadati</taxon>
        <taxon>Bacteroidota</taxon>
        <taxon>Flavobacteriia</taxon>
        <taxon>Flavobacteriales</taxon>
        <taxon>Flavobacteriaceae</taxon>
    </lineage>
</organism>
<evidence type="ECO:0000313" key="1">
    <source>
        <dbReference type="EMBL" id="TWO32134.1"/>
    </source>
</evidence>
<sequence>MFICQKKYYPFTNLLCIVLLIFSCSKNESSTEPKIKTPIEKEIDFIKTFGGSKNESARAIIKTLDGGYAILGFTQSVDRDITNKTNESFDYLLLKYNQDHTLQWQKTYGGMDDDRGSDIIQTSDGGYLILGSSTSSDGDVSKNNGFNDFWILKTNSFGNIIWEKNFGFSGADNGLSIIQTQDSGFLIVGVLDVTASGGQGNTKLSSKRHAGGDYWSIKLNVAGSLEWSKYFGGTFTDTPYDVVQTSDKGYIIVGSSDSADVDVENNKGSYDFWIIKISETGELVWKNSFGGSQADEARGIIKTNDGNYLVIGDTRSDDKDVSMNKGAADFWVIKMSPIGELIWEKTFGGSSFDAARSISKTQDGGFIICGSSRSGDIDVSNNKGQNDAWVIKINNNGELLWQKNIGGTEVDLAYDVIELNDGSALVVGESSSSNLDIQSNKGFSDLLIFKTK</sequence>
<keyword evidence="2" id="KW-1185">Reference proteome</keyword>
<dbReference type="OrthoDB" id="9811934at2"/>
<evidence type="ECO:0008006" key="3">
    <source>
        <dbReference type="Google" id="ProtNLM"/>
    </source>
</evidence>
<dbReference type="SUPFAM" id="SSF50998">
    <property type="entry name" value="Quinoprotein alcohol dehydrogenase-like"/>
    <property type="match status" value="1"/>
</dbReference>
<dbReference type="PANTHER" id="PTHR42754:SF1">
    <property type="entry name" value="LIPOPROTEIN"/>
    <property type="match status" value="1"/>
</dbReference>
<accession>A0A562YCG7</accession>
<evidence type="ECO:0000313" key="2">
    <source>
        <dbReference type="Proteomes" id="UP000295814"/>
    </source>
</evidence>
<dbReference type="AlphaFoldDB" id="A0A562YCG7"/>
<dbReference type="PROSITE" id="PS51257">
    <property type="entry name" value="PROKAR_LIPOPROTEIN"/>
    <property type="match status" value="1"/>
</dbReference>
<dbReference type="InterPro" id="IPR011047">
    <property type="entry name" value="Quinoprotein_ADH-like_sf"/>
</dbReference>